<reference evidence="1 2" key="1">
    <citation type="journal article" date="2017" name="Genome Announc.">
        <title>Complete Genome Sequences of Two Acetylene-Fermenting Pelobacter acetylenicus Strains.</title>
        <authorList>
            <person name="Sutton J.M."/>
            <person name="Baesman S.M."/>
            <person name="Fierst J.L."/>
            <person name="Poret-Peterson A.T."/>
            <person name="Oremland R.S."/>
            <person name="Dunlap D.S."/>
            <person name="Akob D.M."/>
        </authorList>
    </citation>
    <scope>NUCLEOTIDE SEQUENCE [LARGE SCALE GENOMIC DNA]</scope>
    <source>
        <strain evidence="1 2">SFB93</strain>
    </source>
</reference>
<dbReference type="GO" id="GO:0005829">
    <property type="term" value="C:cytosol"/>
    <property type="evidence" value="ECO:0007669"/>
    <property type="project" value="TreeGrafter"/>
</dbReference>
<dbReference type="GO" id="GO:0016887">
    <property type="term" value="F:ATP hydrolysis activity"/>
    <property type="evidence" value="ECO:0007669"/>
    <property type="project" value="TreeGrafter"/>
</dbReference>
<accession>A0A1L3GM15</accession>
<gene>
    <name evidence="1" type="ORF">A7E78_03475</name>
</gene>
<dbReference type="SUPFAM" id="SSF52540">
    <property type="entry name" value="P-loop containing nucleoside triphosphate hydrolases"/>
    <property type="match status" value="1"/>
</dbReference>
<dbReference type="RefSeq" id="WP_072282934.1">
    <property type="nucleotide sequence ID" value="NZ_CP015519.1"/>
</dbReference>
<protein>
    <submittedName>
        <fullName evidence="1">Uncharacterized protein</fullName>
    </submittedName>
</protein>
<dbReference type="Gene3D" id="3.40.50.300">
    <property type="entry name" value="P-loop containing nucleotide triphosphate hydrolases"/>
    <property type="match status" value="1"/>
</dbReference>
<dbReference type="GO" id="GO:0051782">
    <property type="term" value="P:negative regulation of cell division"/>
    <property type="evidence" value="ECO:0007669"/>
    <property type="project" value="TreeGrafter"/>
</dbReference>
<dbReference type="InterPro" id="IPR011006">
    <property type="entry name" value="CheY-like_superfamily"/>
</dbReference>
<organism evidence="1 2">
    <name type="scientific">Syntrophotalea acetylenivorans</name>
    <dbReference type="NCBI Taxonomy" id="1842532"/>
    <lineage>
        <taxon>Bacteria</taxon>
        <taxon>Pseudomonadati</taxon>
        <taxon>Thermodesulfobacteriota</taxon>
        <taxon>Desulfuromonadia</taxon>
        <taxon>Desulfuromonadales</taxon>
        <taxon>Syntrophotaleaceae</taxon>
        <taxon>Syntrophotalea</taxon>
    </lineage>
</organism>
<evidence type="ECO:0000313" key="2">
    <source>
        <dbReference type="Proteomes" id="UP000182517"/>
    </source>
</evidence>
<dbReference type="PANTHER" id="PTHR43384:SF13">
    <property type="entry name" value="SLR0110 PROTEIN"/>
    <property type="match status" value="1"/>
</dbReference>
<dbReference type="GO" id="GO:0005524">
    <property type="term" value="F:ATP binding"/>
    <property type="evidence" value="ECO:0007669"/>
    <property type="project" value="TreeGrafter"/>
</dbReference>
<dbReference type="KEGG" id="pef:A7E78_03475"/>
<dbReference type="Proteomes" id="UP000182517">
    <property type="component" value="Chromosome"/>
</dbReference>
<dbReference type="STRING" id="1842532.A7E78_03475"/>
<dbReference type="EMBL" id="CP015519">
    <property type="protein sequence ID" value="APG26974.1"/>
    <property type="molecule type" value="Genomic_DNA"/>
</dbReference>
<proteinExistence type="predicted"/>
<name>A0A1L3GM15_9BACT</name>
<dbReference type="InterPro" id="IPR050625">
    <property type="entry name" value="ParA/MinD_ATPase"/>
</dbReference>
<dbReference type="PANTHER" id="PTHR43384">
    <property type="entry name" value="SEPTUM SITE-DETERMINING PROTEIN MIND HOMOLOG, CHLOROPLASTIC-RELATED"/>
    <property type="match status" value="1"/>
</dbReference>
<evidence type="ECO:0000313" key="1">
    <source>
        <dbReference type="EMBL" id="APG26974.1"/>
    </source>
</evidence>
<dbReference type="Gene3D" id="3.40.50.2300">
    <property type="match status" value="1"/>
</dbReference>
<dbReference type="GO" id="GO:0009898">
    <property type="term" value="C:cytoplasmic side of plasma membrane"/>
    <property type="evidence" value="ECO:0007669"/>
    <property type="project" value="TreeGrafter"/>
</dbReference>
<dbReference type="SUPFAM" id="SSF52172">
    <property type="entry name" value="CheY-like"/>
    <property type="match status" value="1"/>
</dbReference>
<keyword evidence="2" id="KW-1185">Reference proteome</keyword>
<dbReference type="OrthoDB" id="9768734at2"/>
<sequence>MANNLIIAVELADNHLATDVLKTLEAIPNVEAVQWFDSLGEKGAVAVKDCPEIIIIDDRPDIQQLNNHLALLRESFPDAAYFVVASDQSPKHIIEVMKAGVAEYLVTPIDNKVLHNAVEDIRAKLANAGKIARGSVYSFISSKGGLGASVLAVNTAYALAQKKESNVALLDLSLQSGDASVMLDILPETSISDLVKNFHRMDASFLSAVMTKAFKQFDFLAAPTSPNECQGINGEHISAIIELGKKLYDHLIVDCTSMQINECSLEAFDASEKIFVVIDLSVPAIRNAARLCELLEKHLIPSDKIEVIANRFIKGGTLSLAEVEKTLEKRVSWLFPNDFKSVISAINKGIPLIKFSPGCPLSKNLASFADNLTKHQTNEKFRGIRGTFGRAI</sequence>
<dbReference type="InterPro" id="IPR027417">
    <property type="entry name" value="P-loop_NTPase"/>
</dbReference>
<dbReference type="AlphaFoldDB" id="A0A1L3GM15"/>